<dbReference type="WBParaSite" id="ASIM_0000474601-mRNA-1">
    <property type="protein sequence ID" value="ASIM_0000474601-mRNA-1"/>
    <property type="gene ID" value="ASIM_0000474601"/>
</dbReference>
<keyword evidence="1" id="KW-1133">Transmembrane helix</keyword>
<keyword evidence="1" id="KW-0472">Membrane</keyword>
<gene>
    <name evidence="2" type="ORF">ASIM_LOCUS4556</name>
</gene>
<dbReference type="EMBL" id="UYRR01008042">
    <property type="protein sequence ID" value="VDK24059.1"/>
    <property type="molecule type" value="Genomic_DNA"/>
</dbReference>
<feature type="transmembrane region" description="Helical" evidence="1">
    <location>
        <begin position="33"/>
        <end position="56"/>
    </location>
</feature>
<keyword evidence="3" id="KW-1185">Reference proteome</keyword>
<protein>
    <submittedName>
        <fullName evidence="4">Anoctamin</fullName>
    </submittedName>
</protein>
<dbReference type="Proteomes" id="UP000267096">
    <property type="component" value="Unassembled WGS sequence"/>
</dbReference>
<evidence type="ECO:0000313" key="3">
    <source>
        <dbReference type="Proteomes" id="UP000267096"/>
    </source>
</evidence>
<organism evidence="4">
    <name type="scientific">Anisakis simplex</name>
    <name type="common">Herring worm</name>
    <dbReference type="NCBI Taxonomy" id="6269"/>
    <lineage>
        <taxon>Eukaryota</taxon>
        <taxon>Metazoa</taxon>
        <taxon>Ecdysozoa</taxon>
        <taxon>Nematoda</taxon>
        <taxon>Chromadorea</taxon>
        <taxon>Rhabditida</taxon>
        <taxon>Spirurina</taxon>
        <taxon>Ascaridomorpha</taxon>
        <taxon>Ascaridoidea</taxon>
        <taxon>Anisakidae</taxon>
        <taxon>Anisakis</taxon>
        <taxon>Anisakis simplex complex</taxon>
    </lineage>
</organism>
<proteinExistence type="predicted"/>
<name>A0A0M3JAX3_ANISI</name>
<reference evidence="4" key="1">
    <citation type="submission" date="2017-02" db="UniProtKB">
        <authorList>
            <consortium name="WormBaseParasite"/>
        </authorList>
    </citation>
    <scope>IDENTIFICATION</scope>
</reference>
<dbReference type="AlphaFoldDB" id="A0A0M3JAX3"/>
<feature type="transmembrane region" description="Helical" evidence="1">
    <location>
        <begin position="114"/>
        <end position="132"/>
    </location>
</feature>
<sequence>MIRHGTYEGFFFRRRYDAEYEDFMLTIYKQAEFLIVHNLINIVFQLVLIRAVGFFLNPVYRFWLDPTVLRDVMHEYVPESRTKTVQSLMAAGVREMVRPNKIAYLQRIVRNLSSFKVGCTMIFFIHFYQFCYSPKRIFSHLICFEIPGDANSEVATGHSASVKF</sequence>
<evidence type="ECO:0000313" key="4">
    <source>
        <dbReference type="WBParaSite" id="ASIM_0000474601-mRNA-1"/>
    </source>
</evidence>
<reference evidence="2 3" key="2">
    <citation type="submission" date="2018-11" db="EMBL/GenBank/DDBJ databases">
        <authorList>
            <consortium name="Pathogen Informatics"/>
        </authorList>
    </citation>
    <scope>NUCLEOTIDE SEQUENCE [LARGE SCALE GENOMIC DNA]</scope>
</reference>
<evidence type="ECO:0000313" key="2">
    <source>
        <dbReference type="EMBL" id="VDK24059.1"/>
    </source>
</evidence>
<accession>A0A0M3JAX3</accession>
<dbReference type="OrthoDB" id="68020at2759"/>
<keyword evidence="1" id="KW-0812">Transmembrane</keyword>
<evidence type="ECO:0000256" key="1">
    <source>
        <dbReference type="SAM" id="Phobius"/>
    </source>
</evidence>